<proteinExistence type="predicted"/>
<organism evidence="1 2">
    <name type="scientific">Acinetobacter terrae</name>
    <dbReference type="NCBI Taxonomy" id="2731247"/>
    <lineage>
        <taxon>Bacteria</taxon>
        <taxon>Pseudomonadati</taxon>
        <taxon>Pseudomonadota</taxon>
        <taxon>Gammaproteobacteria</taxon>
        <taxon>Moraxellales</taxon>
        <taxon>Moraxellaceae</taxon>
        <taxon>Acinetobacter</taxon>
        <taxon>Acinetobacter Taxon 24</taxon>
    </lineage>
</organism>
<name>A0A8E4F7U8_9GAMM</name>
<dbReference type="RefSeq" id="WP_171534036.1">
    <property type="nucleotide sequence ID" value="NZ_JABERH010000013.1"/>
</dbReference>
<dbReference type="EMBL" id="JABERH010000013">
    <property type="protein sequence ID" value="NNH37992.1"/>
    <property type="molecule type" value="Genomic_DNA"/>
</dbReference>
<protein>
    <submittedName>
        <fullName evidence="1">DUF4258 domain-containing protein</fullName>
    </submittedName>
</protein>
<gene>
    <name evidence="1" type="ORF">HLH11_04850</name>
</gene>
<accession>A0A8E4F7U8</accession>
<sequence length="100" mass="11497">MLITHEAFQIQDIYSHHAQVRMNLRGITKEAIDIVLKFGREIRAKGAVFYVLGKREIQKFQKINPNLKALEGVQVVTSIEDGTIITVYRNKNLSQIKKCK</sequence>
<dbReference type="AlphaFoldDB" id="A0A8E4F7U8"/>
<reference evidence="1 2" key="1">
    <citation type="submission" date="2020-04" db="EMBL/GenBank/DDBJ databases">
        <title>Acinetobacter Taxon 24.</title>
        <authorList>
            <person name="Nemec A."/>
            <person name="Radolfova-Krizova L."/>
            <person name="Higgins P.G."/>
            <person name="Spanelova P."/>
        </authorList>
    </citation>
    <scope>NUCLEOTIDE SEQUENCE [LARGE SCALE GENOMIC DNA]</scope>
    <source>
        <strain evidence="1 2">ANC 4280</strain>
    </source>
</reference>
<evidence type="ECO:0000313" key="1">
    <source>
        <dbReference type="EMBL" id="NNH37992.1"/>
    </source>
</evidence>
<evidence type="ECO:0000313" key="2">
    <source>
        <dbReference type="Proteomes" id="UP000532147"/>
    </source>
</evidence>
<dbReference type="Proteomes" id="UP000532147">
    <property type="component" value="Unassembled WGS sequence"/>
</dbReference>
<dbReference type="InterPro" id="IPR025354">
    <property type="entry name" value="DUF4258"/>
</dbReference>
<dbReference type="Pfam" id="PF14076">
    <property type="entry name" value="DUF4258"/>
    <property type="match status" value="1"/>
</dbReference>
<comment type="caution">
    <text evidence="1">The sequence shown here is derived from an EMBL/GenBank/DDBJ whole genome shotgun (WGS) entry which is preliminary data.</text>
</comment>